<feature type="signal peptide" evidence="2">
    <location>
        <begin position="1"/>
        <end position="19"/>
    </location>
</feature>
<keyword evidence="1" id="KW-0472">Membrane</keyword>
<evidence type="ECO:0000256" key="2">
    <source>
        <dbReference type="SAM" id="SignalP"/>
    </source>
</evidence>
<reference evidence="3" key="1">
    <citation type="submission" date="2020-12" db="EMBL/GenBank/DDBJ databases">
        <title>Metabolic potential, ecology and presence of endohyphal bacteria is reflected in genomic diversity of Mucoromycotina.</title>
        <authorList>
            <person name="Muszewska A."/>
            <person name="Okrasinska A."/>
            <person name="Steczkiewicz K."/>
            <person name="Drgas O."/>
            <person name="Orlowska M."/>
            <person name="Perlinska-Lenart U."/>
            <person name="Aleksandrzak-Piekarczyk T."/>
            <person name="Szatraj K."/>
            <person name="Zielenkiewicz U."/>
            <person name="Pilsyk S."/>
            <person name="Malc E."/>
            <person name="Mieczkowski P."/>
            <person name="Kruszewska J.S."/>
            <person name="Biernat P."/>
            <person name="Pawlowska J."/>
        </authorList>
    </citation>
    <scope>NUCLEOTIDE SEQUENCE</scope>
    <source>
        <strain evidence="3">WA0000017839</strain>
    </source>
</reference>
<evidence type="ECO:0000256" key="1">
    <source>
        <dbReference type="SAM" id="Phobius"/>
    </source>
</evidence>
<accession>A0A8H7QM79</accession>
<dbReference type="AlphaFoldDB" id="A0A8H7QM79"/>
<name>A0A8H7QM79_9FUNG</name>
<protein>
    <submittedName>
        <fullName evidence="3">Uncharacterized protein</fullName>
    </submittedName>
</protein>
<keyword evidence="4" id="KW-1185">Reference proteome</keyword>
<evidence type="ECO:0000313" key="4">
    <source>
        <dbReference type="Proteomes" id="UP000603453"/>
    </source>
</evidence>
<feature type="transmembrane region" description="Helical" evidence="1">
    <location>
        <begin position="195"/>
        <end position="216"/>
    </location>
</feature>
<proteinExistence type="predicted"/>
<evidence type="ECO:0000313" key="3">
    <source>
        <dbReference type="EMBL" id="KAG2194128.1"/>
    </source>
</evidence>
<dbReference type="EMBL" id="JAEPRD010000204">
    <property type="protein sequence ID" value="KAG2194128.1"/>
    <property type="molecule type" value="Genomic_DNA"/>
</dbReference>
<feature type="chain" id="PRO_5034981392" evidence="2">
    <location>
        <begin position="20"/>
        <end position="293"/>
    </location>
</feature>
<gene>
    <name evidence="3" type="ORF">INT47_004198</name>
</gene>
<comment type="caution">
    <text evidence="3">The sequence shown here is derived from an EMBL/GenBank/DDBJ whole genome shotgun (WGS) entry which is preliminary data.</text>
</comment>
<keyword evidence="2" id="KW-0732">Signal</keyword>
<dbReference type="OrthoDB" id="2276217at2759"/>
<keyword evidence="1" id="KW-1133">Transmembrane helix</keyword>
<organism evidence="3 4">
    <name type="scientific">Mucor saturninus</name>
    <dbReference type="NCBI Taxonomy" id="64648"/>
    <lineage>
        <taxon>Eukaryota</taxon>
        <taxon>Fungi</taxon>
        <taxon>Fungi incertae sedis</taxon>
        <taxon>Mucoromycota</taxon>
        <taxon>Mucoromycotina</taxon>
        <taxon>Mucoromycetes</taxon>
        <taxon>Mucorales</taxon>
        <taxon>Mucorineae</taxon>
        <taxon>Mucoraceae</taxon>
        <taxon>Mucor</taxon>
    </lineage>
</organism>
<dbReference type="Proteomes" id="UP000603453">
    <property type="component" value="Unassembled WGS sequence"/>
</dbReference>
<keyword evidence="1" id="KW-0812">Transmembrane</keyword>
<sequence length="293" mass="32418">MRLQYYISSFSCILTCVIAAQHSLINCTWPCPTSTHGCIVTPQGASCSDKGINEWVINSPEKAPIYTGAYVSVALQACQPVPIPKLPAAFIEVNTTQIGQSIIMWPILNMRRPQDEYLGNCGHGFYCSSTGEDQLKPVCRQRFVMTSTCFSSNQCLSGSCLENTCQYNSNRTDGGRRHRYTESHNDYDDRRTARILASIFGIVGGIIVLVVGFIMYRRRQIRKAAVNEAVYPNETGQQSTLSFGASGLPLRANDSLHKQFASDFQNDGATSTITSVMQQSQLHHDIPPPSYKP</sequence>